<dbReference type="Pfam" id="PF03097">
    <property type="entry name" value="BRO1"/>
    <property type="match status" value="1"/>
</dbReference>
<dbReference type="InterPro" id="IPR004328">
    <property type="entry name" value="BRO1_dom"/>
</dbReference>
<dbReference type="OrthoDB" id="2141925at2759"/>
<dbReference type="Gene3D" id="1.25.40.280">
    <property type="entry name" value="alix/aip1 like domains"/>
    <property type="match status" value="1"/>
</dbReference>
<feature type="compositionally biased region" description="Low complexity" evidence="7">
    <location>
        <begin position="1042"/>
        <end position="1051"/>
    </location>
</feature>
<feature type="region of interest" description="Disordered" evidence="7">
    <location>
        <begin position="562"/>
        <end position="590"/>
    </location>
</feature>
<dbReference type="InterPro" id="IPR038499">
    <property type="entry name" value="BRO1_sf"/>
</dbReference>
<dbReference type="PANTHER" id="PTHR23030">
    <property type="entry name" value="PCD6 INTERACTING PROTEIN-RELATED"/>
    <property type="match status" value="1"/>
</dbReference>
<evidence type="ECO:0000259" key="8">
    <source>
        <dbReference type="PROSITE" id="PS51180"/>
    </source>
</evidence>
<dbReference type="PANTHER" id="PTHR23030:SF30">
    <property type="entry name" value="TYROSINE-PROTEIN PHOSPHATASE NON-RECEPTOR TYPE 23"/>
    <property type="match status" value="1"/>
</dbReference>
<feature type="domain" description="BRO1" evidence="8">
    <location>
        <begin position="5"/>
        <end position="407"/>
    </location>
</feature>
<dbReference type="PROSITE" id="PS51180">
    <property type="entry name" value="BRO1"/>
    <property type="match status" value="1"/>
</dbReference>
<evidence type="ECO:0000256" key="5">
    <source>
        <dbReference type="ARBA" id="ARBA00041284"/>
    </source>
</evidence>
<evidence type="ECO:0000313" key="9">
    <source>
        <dbReference type="EMBL" id="KAF7504057.1"/>
    </source>
</evidence>
<dbReference type="Gene3D" id="1.20.120.560">
    <property type="entry name" value="alix/aip1 in complex with the ypdl late domain"/>
    <property type="match status" value="1"/>
</dbReference>
<evidence type="ECO:0000256" key="3">
    <source>
        <dbReference type="ARBA" id="ARBA00022490"/>
    </source>
</evidence>
<evidence type="ECO:0000256" key="7">
    <source>
        <dbReference type="SAM" id="MobiDB-lite"/>
    </source>
</evidence>
<reference evidence="9" key="1">
    <citation type="submission" date="2020-02" db="EMBL/GenBank/DDBJ databases">
        <authorList>
            <person name="Palmer J.M."/>
        </authorList>
    </citation>
    <scope>NUCLEOTIDE SEQUENCE</scope>
    <source>
        <strain evidence="9">EPUS1.4</strain>
        <tissue evidence="9">Thallus</tissue>
    </source>
</reference>
<dbReference type="Proteomes" id="UP000606974">
    <property type="component" value="Unassembled WGS sequence"/>
</dbReference>
<name>A0A8H7DZQ9_9EURO</name>
<dbReference type="InterPro" id="IPR025304">
    <property type="entry name" value="ALIX_V_dom"/>
</dbReference>
<dbReference type="GO" id="GO:0005768">
    <property type="term" value="C:endosome"/>
    <property type="evidence" value="ECO:0007669"/>
    <property type="project" value="UniProtKB-SubCell"/>
</dbReference>
<keyword evidence="6" id="KW-0175">Coiled coil</keyword>
<evidence type="ECO:0000256" key="2">
    <source>
        <dbReference type="ARBA" id="ARBA00004496"/>
    </source>
</evidence>
<feature type="compositionally biased region" description="Polar residues" evidence="7">
    <location>
        <begin position="795"/>
        <end position="804"/>
    </location>
</feature>
<feature type="compositionally biased region" description="Low complexity" evidence="7">
    <location>
        <begin position="982"/>
        <end position="992"/>
    </location>
</feature>
<feature type="compositionally biased region" description="Gly residues" evidence="7">
    <location>
        <begin position="1018"/>
        <end position="1041"/>
    </location>
</feature>
<dbReference type="Gene3D" id="1.20.140.50">
    <property type="entry name" value="alix/aip1 like domains"/>
    <property type="match status" value="1"/>
</dbReference>
<dbReference type="EMBL" id="JAACFV010000151">
    <property type="protein sequence ID" value="KAF7504057.1"/>
    <property type="molecule type" value="Genomic_DNA"/>
</dbReference>
<dbReference type="CDD" id="cd09242">
    <property type="entry name" value="BRO1_ScBro1_like"/>
    <property type="match status" value="1"/>
</dbReference>
<evidence type="ECO:0000256" key="1">
    <source>
        <dbReference type="ARBA" id="ARBA00004177"/>
    </source>
</evidence>
<feature type="compositionally biased region" description="Polar residues" evidence="7">
    <location>
        <begin position="845"/>
        <end position="855"/>
    </location>
</feature>
<accession>A0A8H7DZQ9</accession>
<feature type="compositionally biased region" description="Low complexity" evidence="7">
    <location>
        <begin position="859"/>
        <end position="890"/>
    </location>
</feature>
<sequence>MVQAPMISSPLKQTNEIDWVLPLKSYIRTAYGDDPERYNEECATLNRLRQDMRGAGKDSASGRDLLYRYYGQLELLDLRFPVDENHIKISFTWFDAFTAKSTSQFSLAFEKASIIFNISAVLSCHAANQNRSEESGLKTAYHSFQASAGMFTYINENFLHAPSVDLSRETVKTLISITLAQAQEVFLEKQVADGKKAGLLAKLAAQAHVLYSQAIEGCQENVGKGIFDRSWVFVVQTKAAHMASLSEYYQALADGDSNSYGTAVARLQLAEKSSKSACSLAKSVPSTPSPDSNLGSETGPILVQITKRHFENVQEKLSALIKDNDFIYHQTVPAEASLSAVSKLPAAKAIPVSELYQGQDIQKIIGPDIFQRLVPMSVTEQASMYDEEKAKLIRSEAEKVETANGEMEASLDYLKLPQSLNVLKGGRDQEITVEDEFRRWCEDLAGHESFSRAFEQLQKEKSAILSSLSHDSKQLDMEESVCEKMRSKYGADWTQQPSSRLTSIFRSDIRNYRDTIDEAGHTDSQLWATARQYENDFEEMRSAGEADEADILFQRALIKAGSGKGKNKSGKGSSYSPTAEGNLLDDDYGEGGPTVADQIARVEELLKKLNLVKRERAQVLKDLKEKAMTDDISNVLILNKKSILNHENQLFQAELEKFRSHQNRLLSTVHKQQSLLKELAKTYGDLLQDKRVRSDQQKYEAITRSRTSVMTRYRKVFQVFEDLREGLQRAGRFYSEMKETVDSIGKNVEGFVNNRRAEGAQLLSQIEQNKASSASTQASAERERLQQLMERMSMDPSTASSGGSESRPPPVPSQPSYQNSRSPPVSPQHSTANPDPRFTIPPQKTPRSAESQPYHQSHPPNGYQYPPQQQAPLIQSPHQQQQQQQYQQPQHAFSQGAAAPLSEGYHPMAYPYQTPISTQPAPTHQFFPPISTTPQPNPSFYPPHQSPPPSQPSFQAAQPQYQQHGRFPGSSAGSGGGGGSSSAGAATAGGAYVPPPPPGPPPGSMTSYPPAQGPMPSGPGGYAQIGRQGQQGPGMGSGPIPGQGKYQQQQQQPPPPPPPPPLQQNQGQGDPWAGLNAWR</sequence>
<protein>
    <recommendedName>
        <fullName evidence="5">BRO domain-containing protein 1</fullName>
    </recommendedName>
</protein>
<feature type="region of interest" description="Disordered" evidence="7">
    <location>
        <begin position="793"/>
        <end position="1079"/>
    </location>
</feature>
<feature type="compositionally biased region" description="Pro residues" evidence="7">
    <location>
        <begin position="993"/>
        <end position="1003"/>
    </location>
</feature>
<feature type="compositionally biased region" description="Low complexity" evidence="7">
    <location>
        <begin position="952"/>
        <end position="971"/>
    </location>
</feature>
<gene>
    <name evidence="9" type="ORF">GJ744_002886</name>
</gene>
<evidence type="ECO:0000256" key="6">
    <source>
        <dbReference type="SAM" id="Coils"/>
    </source>
</evidence>
<organism evidence="9 10">
    <name type="scientific">Endocarpon pusillum</name>
    <dbReference type="NCBI Taxonomy" id="364733"/>
    <lineage>
        <taxon>Eukaryota</taxon>
        <taxon>Fungi</taxon>
        <taxon>Dikarya</taxon>
        <taxon>Ascomycota</taxon>
        <taxon>Pezizomycotina</taxon>
        <taxon>Eurotiomycetes</taxon>
        <taxon>Chaetothyriomycetidae</taxon>
        <taxon>Verrucariales</taxon>
        <taxon>Verrucariaceae</taxon>
        <taxon>Endocarpon</taxon>
    </lineage>
</organism>
<comment type="caution">
    <text evidence="9">The sequence shown here is derived from an EMBL/GenBank/DDBJ whole genome shotgun (WGS) entry which is preliminary data.</text>
</comment>
<dbReference type="GO" id="GO:0043328">
    <property type="term" value="P:protein transport to vacuole involved in ubiquitin-dependent protein catabolic process via the multivesicular body sorting pathway"/>
    <property type="evidence" value="ECO:0007669"/>
    <property type="project" value="TreeGrafter"/>
</dbReference>
<keyword evidence="10" id="KW-1185">Reference proteome</keyword>
<feature type="compositionally biased region" description="Pro residues" evidence="7">
    <location>
        <begin position="1052"/>
        <end position="1062"/>
    </location>
</feature>
<keyword evidence="4" id="KW-0967">Endosome</keyword>
<keyword evidence="3" id="KW-0963">Cytoplasm</keyword>
<comment type="subcellular location">
    <subcellularLocation>
        <location evidence="2">Cytoplasm</location>
    </subcellularLocation>
    <subcellularLocation>
        <location evidence="1">Endosome</location>
    </subcellularLocation>
</comment>
<feature type="coiled-coil region" evidence="6">
    <location>
        <begin position="595"/>
        <end position="622"/>
    </location>
</feature>
<dbReference type="SMART" id="SM01041">
    <property type="entry name" value="BRO1"/>
    <property type="match status" value="1"/>
</dbReference>
<feature type="compositionally biased region" description="Gly residues" evidence="7">
    <location>
        <begin position="972"/>
        <end position="981"/>
    </location>
</feature>
<dbReference type="AlphaFoldDB" id="A0A8H7DZQ9"/>
<feature type="compositionally biased region" description="Polar residues" evidence="7">
    <location>
        <begin position="814"/>
        <end position="833"/>
    </location>
</feature>
<feature type="compositionally biased region" description="Pro residues" evidence="7">
    <location>
        <begin position="935"/>
        <end position="951"/>
    </location>
</feature>
<proteinExistence type="predicted"/>
<evidence type="ECO:0000313" key="10">
    <source>
        <dbReference type="Proteomes" id="UP000606974"/>
    </source>
</evidence>
<dbReference type="Pfam" id="PF13949">
    <property type="entry name" value="ALIX_LYPXL_bnd"/>
    <property type="match status" value="1"/>
</dbReference>
<evidence type="ECO:0000256" key="4">
    <source>
        <dbReference type="ARBA" id="ARBA00022753"/>
    </source>
</evidence>